<reference evidence="2" key="1">
    <citation type="submission" date="2016-10" db="EMBL/GenBank/DDBJ databases">
        <authorList>
            <person name="Varghese N."/>
            <person name="Submissions S."/>
        </authorList>
    </citation>
    <scope>NUCLEOTIDE SEQUENCE [LARGE SCALE GENOMIC DNA]</scope>
    <source>
        <strain evidence="2">CGMCC 1.10119</strain>
    </source>
</reference>
<dbReference type="RefSeq" id="WP_089699728.1">
    <property type="nucleotide sequence ID" value="NZ_FNHL01000007.1"/>
</dbReference>
<dbReference type="EMBL" id="FNHL01000007">
    <property type="protein sequence ID" value="SDN18656.1"/>
    <property type="molecule type" value="Genomic_DNA"/>
</dbReference>
<sequence length="79" mass="8630">MTDVDAALSGLSPGEIVSLIVKPLGRPDDRDDHDVAAVKIDPPYLFDDGESLYTITRREGVFRVTVDGLDCGELRSIVR</sequence>
<protein>
    <submittedName>
        <fullName evidence="1">Uncharacterized protein</fullName>
    </submittedName>
</protein>
<evidence type="ECO:0000313" key="1">
    <source>
        <dbReference type="EMBL" id="SDN18656.1"/>
    </source>
</evidence>
<accession>A0A1G9ZDF7</accession>
<dbReference type="OrthoDB" id="288017at2157"/>
<proteinExistence type="predicted"/>
<dbReference type="STRING" id="660521.SAMN04487949_3591"/>
<name>A0A1G9ZDF7_9EURY</name>
<dbReference type="AlphaFoldDB" id="A0A1G9ZDF7"/>
<organism evidence="1 2">
    <name type="scientific">Halogranum gelatinilyticum</name>
    <dbReference type="NCBI Taxonomy" id="660521"/>
    <lineage>
        <taxon>Archaea</taxon>
        <taxon>Methanobacteriati</taxon>
        <taxon>Methanobacteriota</taxon>
        <taxon>Stenosarchaea group</taxon>
        <taxon>Halobacteria</taxon>
        <taxon>Halobacteriales</taxon>
        <taxon>Haloferacaceae</taxon>
    </lineage>
</organism>
<gene>
    <name evidence="1" type="ORF">SAMN04487949_3591</name>
</gene>
<evidence type="ECO:0000313" key="2">
    <source>
        <dbReference type="Proteomes" id="UP000199451"/>
    </source>
</evidence>
<dbReference type="Proteomes" id="UP000199451">
    <property type="component" value="Unassembled WGS sequence"/>
</dbReference>
<keyword evidence="2" id="KW-1185">Reference proteome</keyword>